<proteinExistence type="predicted"/>
<evidence type="ECO:0000313" key="3">
    <source>
        <dbReference type="Proteomes" id="UP001379533"/>
    </source>
</evidence>
<evidence type="ECO:0000313" key="2">
    <source>
        <dbReference type="EMBL" id="WXA94519.1"/>
    </source>
</evidence>
<keyword evidence="3" id="KW-1185">Reference proteome</keyword>
<evidence type="ECO:0000256" key="1">
    <source>
        <dbReference type="SAM" id="MobiDB-lite"/>
    </source>
</evidence>
<dbReference type="EMBL" id="CP089982">
    <property type="protein sequence ID" value="WXA94519.1"/>
    <property type="molecule type" value="Genomic_DNA"/>
</dbReference>
<sequence>MTRFAWGDTSPGCQQHPEGKGSFFSPGSMTSCALNDDPLRAFSVGQHPAGAGSSGIEDVLLSPGELIDVSMDAYTMACVAPFAACVAYGVVPAAIDGFEPVTAGETAAANKAYSFRCVWN</sequence>
<protein>
    <submittedName>
        <fullName evidence="2">Uncharacterized protein</fullName>
    </submittedName>
</protein>
<gene>
    <name evidence="2" type="ORF">LZC95_49755</name>
</gene>
<organism evidence="2 3">
    <name type="scientific">Pendulispora brunnea</name>
    <dbReference type="NCBI Taxonomy" id="2905690"/>
    <lineage>
        <taxon>Bacteria</taxon>
        <taxon>Pseudomonadati</taxon>
        <taxon>Myxococcota</taxon>
        <taxon>Myxococcia</taxon>
        <taxon>Myxococcales</taxon>
        <taxon>Sorangiineae</taxon>
        <taxon>Pendulisporaceae</taxon>
        <taxon>Pendulispora</taxon>
    </lineage>
</organism>
<feature type="region of interest" description="Disordered" evidence="1">
    <location>
        <begin position="1"/>
        <end position="22"/>
    </location>
</feature>
<accession>A0ABZ2K8V7</accession>
<name>A0ABZ2K8V7_9BACT</name>
<dbReference type="PROSITE" id="PS51257">
    <property type="entry name" value="PROKAR_LIPOPROTEIN"/>
    <property type="match status" value="1"/>
</dbReference>
<dbReference type="Proteomes" id="UP001379533">
    <property type="component" value="Chromosome"/>
</dbReference>
<reference evidence="2 3" key="1">
    <citation type="submission" date="2021-12" db="EMBL/GenBank/DDBJ databases">
        <title>Discovery of the Pendulisporaceae a myxobacterial family with distinct sporulation behavior and unique specialized metabolism.</title>
        <authorList>
            <person name="Garcia R."/>
            <person name="Popoff A."/>
            <person name="Bader C.D."/>
            <person name="Loehr J."/>
            <person name="Walesch S."/>
            <person name="Walt C."/>
            <person name="Boldt J."/>
            <person name="Bunk B."/>
            <person name="Haeckl F.J.F.P.J."/>
            <person name="Gunesch A.P."/>
            <person name="Birkelbach J."/>
            <person name="Nuebel U."/>
            <person name="Pietschmann T."/>
            <person name="Bach T."/>
            <person name="Mueller R."/>
        </authorList>
    </citation>
    <scope>NUCLEOTIDE SEQUENCE [LARGE SCALE GENOMIC DNA]</scope>
    <source>
        <strain evidence="2 3">MSr12523</strain>
    </source>
</reference>